<keyword evidence="11" id="KW-1185">Reference proteome</keyword>
<dbReference type="OrthoDB" id="9794577at2"/>
<dbReference type="GO" id="GO:0005886">
    <property type="term" value="C:plasma membrane"/>
    <property type="evidence" value="ECO:0007669"/>
    <property type="project" value="TreeGrafter"/>
</dbReference>
<dbReference type="GO" id="GO:0004715">
    <property type="term" value="F:non-membrane spanning protein tyrosine kinase activity"/>
    <property type="evidence" value="ECO:0007669"/>
    <property type="project" value="UniProtKB-EC"/>
</dbReference>
<protein>
    <recommendedName>
        <fullName evidence="2">non-specific protein-tyrosine kinase</fullName>
        <ecNumber evidence="2">2.7.10.2</ecNumber>
    </recommendedName>
</protein>
<keyword evidence="6" id="KW-0067">ATP-binding</keyword>
<dbReference type="Pfam" id="PF13614">
    <property type="entry name" value="AAA_31"/>
    <property type="match status" value="1"/>
</dbReference>
<comment type="catalytic activity">
    <reaction evidence="8">
        <text>L-tyrosyl-[protein] + ATP = O-phospho-L-tyrosyl-[protein] + ADP + H(+)</text>
        <dbReference type="Rhea" id="RHEA:10596"/>
        <dbReference type="Rhea" id="RHEA-COMP:10136"/>
        <dbReference type="Rhea" id="RHEA-COMP:20101"/>
        <dbReference type="ChEBI" id="CHEBI:15378"/>
        <dbReference type="ChEBI" id="CHEBI:30616"/>
        <dbReference type="ChEBI" id="CHEBI:46858"/>
        <dbReference type="ChEBI" id="CHEBI:61978"/>
        <dbReference type="ChEBI" id="CHEBI:456216"/>
        <dbReference type="EC" id="2.7.10.2"/>
    </reaction>
</comment>
<evidence type="ECO:0000256" key="7">
    <source>
        <dbReference type="ARBA" id="ARBA00023137"/>
    </source>
</evidence>
<reference evidence="10 11" key="1">
    <citation type="submission" date="2019-03" db="EMBL/GenBank/DDBJ databases">
        <title>Genomic Encyclopedia of Type Strains, Phase IV (KMG-IV): sequencing the most valuable type-strain genomes for metagenomic binning, comparative biology and taxonomic classification.</title>
        <authorList>
            <person name="Goeker M."/>
        </authorList>
    </citation>
    <scope>NUCLEOTIDE SEQUENCE [LARGE SCALE GENOMIC DNA]</scope>
    <source>
        <strain evidence="10 11">DSM 24629</strain>
    </source>
</reference>
<dbReference type="InterPro" id="IPR005702">
    <property type="entry name" value="Wzc-like_C"/>
</dbReference>
<evidence type="ECO:0000256" key="4">
    <source>
        <dbReference type="ARBA" id="ARBA00022741"/>
    </source>
</evidence>
<accession>A0A4R3MGR3</accession>
<evidence type="ECO:0000256" key="8">
    <source>
        <dbReference type="ARBA" id="ARBA00051245"/>
    </source>
</evidence>
<dbReference type="InterPro" id="IPR050445">
    <property type="entry name" value="Bact_polysacc_biosynth/exp"/>
</dbReference>
<proteinExistence type="inferred from homology"/>
<comment type="similarity">
    <text evidence="1">Belongs to the CpsD/CapB family.</text>
</comment>
<evidence type="ECO:0000256" key="2">
    <source>
        <dbReference type="ARBA" id="ARBA00011903"/>
    </source>
</evidence>
<dbReference type="EMBL" id="SMAL01000011">
    <property type="protein sequence ID" value="TCT12830.1"/>
    <property type="molecule type" value="Genomic_DNA"/>
</dbReference>
<dbReference type="GO" id="GO:0042802">
    <property type="term" value="F:identical protein binding"/>
    <property type="evidence" value="ECO:0007669"/>
    <property type="project" value="UniProtKB-ARBA"/>
</dbReference>
<dbReference type="Gene3D" id="3.40.50.300">
    <property type="entry name" value="P-loop containing nucleotide triphosphate hydrolases"/>
    <property type="match status" value="1"/>
</dbReference>
<feature type="domain" description="AAA" evidence="9">
    <location>
        <begin position="38"/>
        <end position="168"/>
    </location>
</feature>
<dbReference type="Proteomes" id="UP000294902">
    <property type="component" value="Unassembled WGS sequence"/>
</dbReference>
<evidence type="ECO:0000256" key="3">
    <source>
        <dbReference type="ARBA" id="ARBA00022679"/>
    </source>
</evidence>
<keyword evidence="4" id="KW-0547">Nucleotide-binding</keyword>
<keyword evidence="3" id="KW-0808">Transferase</keyword>
<dbReference type="InterPro" id="IPR027417">
    <property type="entry name" value="P-loop_NTPase"/>
</dbReference>
<keyword evidence="5" id="KW-0418">Kinase</keyword>
<keyword evidence="7" id="KW-0829">Tyrosine-protein kinase</keyword>
<dbReference type="FunFam" id="3.40.50.300:FF:000527">
    <property type="entry name" value="Tyrosine-protein kinase etk"/>
    <property type="match status" value="1"/>
</dbReference>
<dbReference type="CDD" id="cd05387">
    <property type="entry name" value="BY-kinase"/>
    <property type="match status" value="1"/>
</dbReference>
<dbReference type="AlphaFoldDB" id="A0A4R3MGR3"/>
<dbReference type="PANTHER" id="PTHR32309">
    <property type="entry name" value="TYROSINE-PROTEIN KINASE"/>
    <property type="match status" value="1"/>
</dbReference>
<dbReference type="SUPFAM" id="SSF52540">
    <property type="entry name" value="P-loop containing nucleoside triphosphate hydrolases"/>
    <property type="match status" value="1"/>
</dbReference>
<sequence>MNINKNLITLRDPKAPVSEAYRMIRTNLQYTNIDRQNKLIAFTSSSTEEGKTTTISNVAITMAQAGYKVLLIDCDLRKSRLHKTFNLRNHLGLTSIIVEKKPLSEVAQTVEEIENLYVITAGAMPPDPAELIASQSMQSFLKEVRDAYDIVLIDTPPILSVTDAAILSGFVDGMILIFAADQTNIEAAKVAKKSLEKVNANILGAVLTKANMKKLRNYYYYYDYKEKPESEKKKRKDKKKNK</sequence>
<organism evidence="10 11">
    <name type="scientific">Natranaerovirga pectinivora</name>
    <dbReference type="NCBI Taxonomy" id="682400"/>
    <lineage>
        <taxon>Bacteria</taxon>
        <taxon>Bacillati</taxon>
        <taxon>Bacillota</taxon>
        <taxon>Clostridia</taxon>
        <taxon>Lachnospirales</taxon>
        <taxon>Natranaerovirgaceae</taxon>
        <taxon>Natranaerovirga</taxon>
    </lineage>
</organism>
<evidence type="ECO:0000313" key="11">
    <source>
        <dbReference type="Proteomes" id="UP000294902"/>
    </source>
</evidence>
<evidence type="ECO:0000256" key="6">
    <source>
        <dbReference type="ARBA" id="ARBA00022840"/>
    </source>
</evidence>
<gene>
    <name evidence="10" type="ORF">EDC18_1111</name>
</gene>
<evidence type="ECO:0000256" key="1">
    <source>
        <dbReference type="ARBA" id="ARBA00007316"/>
    </source>
</evidence>
<dbReference type="RefSeq" id="WP_132253621.1">
    <property type="nucleotide sequence ID" value="NZ_SMAL01000011.1"/>
</dbReference>
<dbReference type="PANTHER" id="PTHR32309:SF13">
    <property type="entry name" value="FERRIC ENTEROBACTIN TRANSPORT PROTEIN FEPE"/>
    <property type="match status" value="1"/>
</dbReference>
<dbReference type="InterPro" id="IPR025669">
    <property type="entry name" value="AAA_dom"/>
</dbReference>
<comment type="caution">
    <text evidence="10">The sequence shown here is derived from an EMBL/GenBank/DDBJ whole genome shotgun (WGS) entry which is preliminary data.</text>
</comment>
<evidence type="ECO:0000256" key="5">
    <source>
        <dbReference type="ARBA" id="ARBA00022777"/>
    </source>
</evidence>
<evidence type="ECO:0000259" key="9">
    <source>
        <dbReference type="Pfam" id="PF13614"/>
    </source>
</evidence>
<dbReference type="EC" id="2.7.10.2" evidence="2"/>
<evidence type="ECO:0000313" key="10">
    <source>
        <dbReference type="EMBL" id="TCT12830.1"/>
    </source>
</evidence>
<name>A0A4R3MGR3_9FIRM</name>
<dbReference type="GO" id="GO:0005524">
    <property type="term" value="F:ATP binding"/>
    <property type="evidence" value="ECO:0007669"/>
    <property type="project" value="UniProtKB-KW"/>
</dbReference>
<dbReference type="NCBIfam" id="TIGR01007">
    <property type="entry name" value="eps_fam"/>
    <property type="match status" value="1"/>
</dbReference>